<name>A0A1Q9C7K5_SYMMI</name>
<evidence type="ECO:0000313" key="3">
    <source>
        <dbReference type="Proteomes" id="UP000186817"/>
    </source>
</evidence>
<dbReference type="AlphaFoldDB" id="A0A1Q9C7K5"/>
<feature type="region of interest" description="Disordered" evidence="1">
    <location>
        <begin position="675"/>
        <end position="747"/>
    </location>
</feature>
<reference evidence="2 3" key="1">
    <citation type="submission" date="2016-02" db="EMBL/GenBank/DDBJ databases">
        <title>Genome analysis of coral dinoflagellate symbionts highlights evolutionary adaptations to a symbiotic lifestyle.</title>
        <authorList>
            <person name="Aranda M."/>
            <person name="Li Y."/>
            <person name="Liew Y.J."/>
            <person name="Baumgarten S."/>
            <person name="Simakov O."/>
            <person name="Wilson M."/>
            <person name="Piel J."/>
            <person name="Ashoor H."/>
            <person name="Bougouffa S."/>
            <person name="Bajic V.B."/>
            <person name="Ryu T."/>
            <person name="Ravasi T."/>
            <person name="Bayer T."/>
            <person name="Micklem G."/>
            <person name="Kim H."/>
            <person name="Bhak J."/>
            <person name="Lajeunesse T.C."/>
            <person name="Voolstra C.R."/>
        </authorList>
    </citation>
    <scope>NUCLEOTIDE SEQUENCE [LARGE SCALE GENOMIC DNA]</scope>
    <source>
        <strain evidence="2 3">CCMP2467</strain>
    </source>
</reference>
<feature type="region of interest" description="Disordered" evidence="1">
    <location>
        <begin position="762"/>
        <end position="785"/>
    </location>
</feature>
<organism evidence="2 3">
    <name type="scientific">Symbiodinium microadriaticum</name>
    <name type="common">Dinoflagellate</name>
    <name type="synonym">Zooxanthella microadriatica</name>
    <dbReference type="NCBI Taxonomy" id="2951"/>
    <lineage>
        <taxon>Eukaryota</taxon>
        <taxon>Sar</taxon>
        <taxon>Alveolata</taxon>
        <taxon>Dinophyceae</taxon>
        <taxon>Suessiales</taxon>
        <taxon>Symbiodiniaceae</taxon>
        <taxon>Symbiodinium</taxon>
    </lineage>
</organism>
<keyword evidence="3" id="KW-1185">Reference proteome</keyword>
<feature type="compositionally biased region" description="Pro residues" evidence="1">
    <location>
        <begin position="681"/>
        <end position="701"/>
    </location>
</feature>
<protein>
    <recommendedName>
        <fullName evidence="4">Ubiquitin-like domain-containing protein</fullName>
    </recommendedName>
</protein>
<gene>
    <name evidence="2" type="ORF">AK812_SmicGene40923</name>
</gene>
<feature type="compositionally biased region" description="Pro residues" evidence="1">
    <location>
        <begin position="731"/>
        <end position="742"/>
    </location>
</feature>
<evidence type="ECO:0000313" key="2">
    <source>
        <dbReference type="EMBL" id="OLP78857.1"/>
    </source>
</evidence>
<feature type="compositionally biased region" description="Polar residues" evidence="1">
    <location>
        <begin position="765"/>
        <end position="781"/>
    </location>
</feature>
<evidence type="ECO:0008006" key="4">
    <source>
        <dbReference type="Google" id="ProtNLM"/>
    </source>
</evidence>
<evidence type="ECO:0000256" key="1">
    <source>
        <dbReference type="SAM" id="MobiDB-lite"/>
    </source>
</evidence>
<dbReference type="Proteomes" id="UP000186817">
    <property type="component" value="Unassembled WGS sequence"/>
</dbReference>
<comment type="caution">
    <text evidence="2">The sequence shown here is derived from an EMBL/GenBank/DDBJ whole genome shotgun (WGS) entry which is preliminary data.</text>
</comment>
<dbReference type="EMBL" id="LSRX01001553">
    <property type="protein sequence ID" value="OLP78857.1"/>
    <property type="molecule type" value="Genomic_DNA"/>
</dbReference>
<feature type="region of interest" description="Disordered" evidence="1">
    <location>
        <begin position="804"/>
        <end position="833"/>
    </location>
</feature>
<sequence>MSAAAEGPAQKKRKFADVEQDNLPEWLAAQLEGVCTEHHRTAVRQWFASYGKQDVATMQVQVLDFAVGKIFPNVPESDRVRIVSALHNATRPAPPVDKDGLTTITRDFYESSVFMRQALLDPNLSAFDQTTGHGTEDIPQPVKAKIRTRYGNKCAFCGLSETLLTSPQKPRKLSCAHLSPRPQNFNQGFRGEFRVTSERNFLLLCGAHGKKDSCHDGFDSHKLALLPACFGQPWTVLSCYGSRREECNGPQLQQPAFRNFSEHMLYYRALATRLHKFYVENAKACEQMPNFGAMVSGIRDVSLAESRRGTRDRSALLSDCVLSDLSPSASAVEPHALQRVDDTSVLQTSTPVVVPPRWPKPKVVPPRASVRIIYKYTLIMMYSAPRLCDTVMVKEVPAPAKVCFVKFLTFAKFVRLLQSLSRVLEISTGRTDFRTGEYRDDADLMVPGRYICQLLVWLACVCASEWALQLVPCVALALQFWLTDCFIQKGGLPPWQAVALVIWASASAIGSLLSALAATCRGLVRLWPSAGPLGEPLLDEEEGECQAKVEPKQEVPEVPELPKARGALLRAAVAEDAADFIKSPPVLPSIGSLPSPRAKKPWLPPAVTDLGPAKAPFQQFENLSGMFAERDSELKELHEELDELLGGLGLEHLMQTPSPSPASPGSPELVNRISKKAAPASPAPAPVVPAPAPKPVGPDPSGPVARSLPCLATSFSRASRGPRAEGKPEAPVLPVPHGPTGPTPRSEPGLRVAVTFRGAAPPLPQQATSTRGSDCTTSPSQRWERKSRRYDVLDRMQQLFLERAQGAPGRGDAASAQNVSEERKEQGDGDGMFDFDEIEADATRQAVTETAKAGGTVPVEVRFVLQGEKWSRSFEVPAGSSVNDLRREMAGEEAEWIQLYRFGRQVDPSEVLNKAARFDFAFRPPASVASKPAPFCPEAVSQRWKGHAEVRVHIDHVLDLSHRIPVKEGTTISELKAAMASADPTSASRPEDFELCITGGPRHPLAGNVVLSDVGLWQLDLLPP</sequence>
<dbReference type="OrthoDB" id="434342at2759"/>
<proteinExistence type="predicted"/>
<accession>A0A1Q9C7K5</accession>